<dbReference type="InterPro" id="IPR043129">
    <property type="entry name" value="ATPase_NBD"/>
</dbReference>
<evidence type="ECO:0000313" key="2">
    <source>
        <dbReference type="Proteomes" id="UP000799766"/>
    </source>
</evidence>
<dbReference type="Proteomes" id="UP000799766">
    <property type="component" value="Unassembled WGS sequence"/>
</dbReference>
<evidence type="ECO:0000313" key="1">
    <source>
        <dbReference type="EMBL" id="KAF2461821.1"/>
    </source>
</evidence>
<dbReference type="OrthoDB" id="2963168at2759"/>
<organism evidence="1 2">
    <name type="scientific">Lineolata rhizophorae</name>
    <dbReference type="NCBI Taxonomy" id="578093"/>
    <lineage>
        <taxon>Eukaryota</taxon>
        <taxon>Fungi</taxon>
        <taxon>Dikarya</taxon>
        <taxon>Ascomycota</taxon>
        <taxon>Pezizomycotina</taxon>
        <taxon>Dothideomycetes</taxon>
        <taxon>Dothideomycetes incertae sedis</taxon>
        <taxon>Lineolatales</taxon>
        <taxon>Lineolataceae</taxon>
        <taxon>Lineolata</taxon>
    </lineage>
</organism>
<dbReference type="EMBL" id="MU001670">
    <property type="protein sequence ID" value="KAF2461821.1"/>
    <property type="molecule type" value="Genomic_DNA"/>
</dbReference>
<evidence type="ECO:0008006" key="3">
    <source>
        <dbReference type="Google" id="ProtNLM"/>
    </source>
</evidence>
<accession>A0A6A6PCX3</accession>
<reference evidence="1" key="1">
    <citation type="journal article" date="2020" name="Stud. Mycol.">
        <title>101 Dothideomycetes genomes: a test case for predicting lifestyles and emergence of pathogens.</title>
        <authorList>
            <person name="Haridas S."/>
            <person name="Albert R."/>
            <person name="Binder M."/>
            <person name="Bloem J."/>
            <person name="Labutti K."/>
            <person name="Salamov A."/>
            <person name="Andreopoulos B."/>
            <person name="Baker S."/>
            <person name="Barry K."/>
            <person name="Bills G."/>
            <person name="Bluhm B."/>
            <person name="Cannon C."/>
            <person name="Castanera R."/>
            <person name="Culley D."/>
            <person name="Daum C."/>
            <person name="Ezra D."/>
            <person name="Gonzalez J."/>
            <person name="Henrissat B."/>
            <person name="Kuo A."/>
            <person name="Liang C."/>
            <person name="Lipzen A."/>
            <person name="Lutzoni F."/>
            <person name="Magnuson J."/>
            <person name="Mondo S."/>
            <person name="Nolan M."/>
            <person name="Ohm R."/>
            <person name="Pangilinan J."/>
            <person name="Park H.-J."/>
            <person name="Ramirez L."/>
            <person name="Alfaro M."/>
            <person name="Sun H."/>
            <person name="Tritt A."/>
            <person name="Yoshinaga Y."/>
            <person name="Zwiers L.-H."/>
            <person name="Turgeon B."/>
            <person name="Goodwin S."/>
            <person name="Spatafora J."/>
            <person name="Crous P."/>
            <person name="Grigoriev I."/>
        </authorList>
    </citation>
    <scope>NUCLEOTIDE SEQUENCE</scope>
    <source>
        <strain evidence="1">ATCC 16933</strain>
    </source>
</reference>
<dbReference type="PANTHER" id="PTHR14187:SF82">
    <property type="entry name" value="FAMILY CHAPERONE, PUTATIVE (AFU_ORTHOLOGUE AFUA_7G08575)-RELATED"/>
    <property type="match status" value="1"/>
</dbReference>
<dbReference type="Gene3D" id="3.30.420.40">
    <property type="match status" value="1"/>
</dbReference>
<protein>
    <recommendedName>
        <fullName evidence="3">Actin-like ATPase domain-containing protein</fullName>
    </recommendedName>
</protein>
<dbReference type="SUPFAM" id="SSF53067">
    <property type="entry name" value="Actin-like ATPase domain"/>
    <property type="match status" value="2"/>
</dbReference>
<gene>
    <name evidence="1" type="ORF">BDY21DRAFT_329742</name>
</gene>
<keyword evidence="2" id="KW-1185">Reference proteome</keyword>
<name>A0A6A6PCX3_9PEZI</name>
<dbReference type="PANTHER" id="PTHR14187">
    <property type="entry name" value="ALPHA KINASE/ELONGATION FACTOR 2 KINASE"/>
    <property type="match status" value="1"/>
</dbReference>
<proteinExistence type="predicted"/>
<dbReference type="CDD" id="cd10170">
    <property type="entry name" value="ASKHA_NBD_HSP70"/>
    <property type="match status" value="1"/>
</dbReference>
<dbReference type="AlphaFoldDB" id="A0A6A6PCX3"/>
<sequence length="622" mass="70039">MAVPVNRVVIAIDYGTTYTGIAFFPMTVNTVRLLVDEIRFVGSWPSAAAGNGRSNLNESKEEFKVPSDISYAAAKNAAKQWGFDICPGSPVVRHAKLEFEPQQRLEELRMILTVLEGTKNLDLQAIRNAQDGIVAFPARDATQVVADYLLRVREHAAEQAKQWFQATVPIDLVITVPTVWNDTGKDRTLHAIHKAGFNETHFPTLRKTYIITEPEAASYYILKSMHQKRNRDVKVGDCFVVCDAGGGTVDLISYRVKQLEPTFEIEEVGFATGDRCGASYIDLDFQRWLRQKIGKENYDMLLDGLPDNDAGSYSVVGPKMQGILRYFEENIKTGFGKRDQPTKYFLPFPSELDIDDDREKDIQDGEILMTLNELKTIFKPTIQRTRALIAGQVNQVELRGYLVRSIFLCGGFARNEHLFTEVGNYARIKNIGLERGSEPWTAVARGAVAKGIDVADGLASIKRCPKHYGLSTCQLFAPHRHSEQDRYIDPFDGQHKAKDQITWLIHKGDPLFSNKSRTSSVWFRKKFDIGEVRVFQTIFVATTEEQAPQSLSRFHEHTGAITKLDCDLRNVPDVLLDRTKAGARGTPYFSANLRLDIRVDTSSVQIQLFFGNDEILAKTMSL</sequence>